<dbReference type="GO" id="GO:0003677">
    <property type="term" value="F:DNA binding"/>
    <property type="evidence" value="ECO:0007669"/>
    <property type="project" value="UniProtKB-KW"/>
</dbReference>
<dbReference type="PANTHER" id="PTHR10948">
    <property type="entry name" value="TRANSPOSASE"/>
    <property type="match status" value="1"/>
</dbReference>
<accession>A0A3B0W2I7</accession>
<evidence type="ECO:0000256" key="1">
    <source>
        <dbReference type="ARBA" id="ARBA00002190"/>
    </source>
</evidence>
<dbReference type="InterPro" id="IPR001598">
    <property type="entry name" value="Transposase_IS30_CS"/>
</dbReference>
<dbReference type="AlphaFoldDB" id="A0A3B0W2I7"/>
<evidence type="ECO:0000313" key="7">
    <source>
        <dbReference type="EMBL" id="VAW50045.1"/>
    </source>
</evidence>
<feature type="domain" description="Integrase catalytic" evidence="6">
    <location>
        <begin position="153"/>
        <end position="314"/>
    </location>
</feature>
<dbReference type="InterPro" id="IPR036397">
    <property type="entry name" value="RNaseH_sf"/>
</dbReference>
<evidence type="ECO:0000256" key="4">
    <source>
        <dbReference type="ARBA" id="ARBA00023125"/>
    </source>
</evidence>
<name>A0A3B0W2I7_9ZZZZ</name>
<dbReference type="SUPFAM" id="SSF53098">
    <property type="entry name" value="Ribonuclease H-like"/>
    <property type="match status" value="1"/>
</dbReference>
<dbReference type="PROSITE" id="PS50994">
    <property type="entry name" value="INTEGRASE"/>
    <property type="match status" value="1"/>
</dbReference>
<sequence>MAYTQLTQELRYQIYFLNQIGILQKEIAFYIGVHPSTVSRELRRHCDDHGEYSDEAHEMALEKRKGKSKKRITLEQWQIIVDYLRDELSPEQIHLRLKYLKRFLVSYEWIYQYILKDKKQGGDLYKHLRCKKKNRRRYGVKRYSTSIRNKVSIEERPKIVDSRRRYGDWEVDTVIGHQGGAVLVTLVERKSRLSLMGLSHNKTAQAVKDVIVKLLASLSSCVHTLTYDNGSEFAKHDAINEALNCKSYFCHPFSSGERGTNENTNGLIRQYLPKRNSFDYIAKGYIKWIIDKLNHRPRKCLNGRTPNEVFFAGNRIALAS</sequence>
<evidence type="ECO:0000259" key="6">
    <source>
        <dbReference type="PROSITE" id="PS50994"/>
    </source>
</evidence>
<keyword evidence="3" id="KW-0815">Transposition</keyword>
<reference evidence="7" key="1">
    <citation type="submission" date="2018-06" db="EMBL/GenBank/DDBJ databases">
        <authorList>
            <person name="Zhirakovskaya E."/>
        </authorList>
    </citation>
    <scope>NUCLEOTIDE SEQUENCE</scope>
</reference>
<gene>
    <name evidence="7" type="ORF">MNBD_GAMMA04-1067</name>
</gene>
<dbReference type="InterPro" id="IPR012337">
    <property type="entry name" value="RNaseH-like_sf"/>
</dbReference>
<dbReference type="GO" id="GO:0006313">
    <property type="term" value="P:DNA transposition"/>
    <property type="evidence" value="ECO:0007669"/>
    <property type="project" value="InterPro"/>
</dbReference>
<comment type="similarity">
    <text evidence="2">Belongs to the transposase IS30 family.</text>
</comment>
<comment type="function">
    <text evidence="1">Required for the transposition of the insertion element.</text>
</comment>
<dbReference type="Pfam" id="PF00665">
    <property type="entry name" value="rve"/>
    <property type="match status" value="1"/>
</dbReference>
<dbReference type="PANTHER" id="PTHR10948:SF23">
    <property type="entry name" value="TRANSPOSASE INSI FOR INSERTION SEQUENCE ELEMENT IS30A-RELATED"/>
    <property type="match status" value="1"/>
</dbReference>
<dbReference type="Gene3D" id="3.30.420.10">
    <property type="entry name" value="Ribonuclease H-like superfamily/Ribonuclease H"/>
    <property type="match status" value="1"/>
</dbReference>
<dbReference type="EMBL" id="UOFB01000427">
    <property type="protein sequence ID" value="VAW50045.1"/>
    <property type="molecule type" value="Genomic_DNA"/>
</dbReference>
<proteinExistence type="inferred from homology"/>
<keyword evidence="4" id="KW-0238">DNA-binding</keyword>
<dbReference type="InterPro" id="IPR051917">
    <property type="entry name" value="Transposase-Integrase"/>
</dbReference>
<dbReference type="InterPro" id="IPR025246">
    <property type="entry name" value="IS30-like_HTH"/>
</dbReference>
<dbReference type="GO" id="GO:0004803">
    <property type="term" value="F:transposase activity"/>
    <property type="evidence" value="ECO:0007669"/>
    <property type="project" value="InterPro"/>
</dbReference>
<evidence type="ECO:0000256" key="3">
    <source>
        <dbReference type="ARBA" id="ARBA00022578"/>
    </source>
</evidence>
<dbReference type="Pfam" id="PF13936">
    <property type="entry name" value="HTH_38"/>
    <property type="match status" value="1"/>
</dbReference>
<dbReference type="GO" id="GO:0015074">
    <property type="term" value="P:DNA integration"/>
    <property type="evidence" value="ECO:0007669"/>
    <property type="project" value="InterPro"/>
</dbReference>
<dbReference type="InterPro" id="IPR053392">
    <property type="entry name" value="Transposase_IS30-like"/>
</dbReference>
<protein>
    <recommendedName>
        <fullName evidence="6">Integrase catalytic domain-containing protein</fullName>
    </recommendedName>
</protein>
<organism evidence="7">
    <name type="scientific">hydrothermal vent metagenome</name>
    <dbReference type="NCBI Taxonomy" id="652676"/>
    <lineage>
        <taxon>unclassified sequences</taxon>
        <taxon>metagenomes</taxon>
        <taxon>ecological metagenomes</taxon>
    </lineage>
</organism>
<evidence type="ECO:0000256" key="2">
    <source>
        <dbReference type="ARBA" id="ARBA00006363"/>
    </source>
</evidence>
<dbReference type="PROSITE" id="PS01043">
    <property type="entry name" value="TRANSPOSASE_IS30"/>
    <property type="match status" value="1"/>
</dbReference>
<dbReference type="NCBIfam" id="NF033563">
    <property type="entry name" value="transpos_IS30"/>
    <property type="match status" value="1"/>
</dbReference>
<dbReference type="GO" id="GO:0005829">
    <property type="term" value="C:cytosol"/>
    <property type="evidence" value="ECO:0007669"/>
    <property type="project" value="TreeGrafter"/>
</dbReference>
<dbReference type="InterPro" id="IPR001584">
    <property type="entry name" value="Integrase_cat-core"/>
</dbReference>
<evidence type="ECO:0000256" key="5">
    <source>
        <dbReference type="ARBA" id="ARBA00023172"/>
    </source>
</evidence>
<keyword evidence="5" id="KW-0233">DNA recombination</keyword>